<dbReference type="EMBL" id="BDGX01000035">
    <property type="protein sequence ID" value="GAV53196.1"/>
    <property type="molecule type" value="Genomic_DNA"/>
</dbReference>
<organism evidence="1 2">
    <name type="scientific">Zygosaccharomyces rouxii</name>
    <dbReference type="NCBI Taxonomy" id="4956"/>
    <lineage>
        <taxon>Eukaryota</taxon>
        <taxon>Fungi</taxon>
        <taxon>Dikarya</taxon>
        <taxon>Ascomycota</taxon>
        <taxon>Saccharomycotina</taxon>
        <taxon>Saccharomycetes</taxon>
        <taxon>Saccharomycetales</taxon>
        <taxon>Saccharomycetaceae</taxon>
        <taxon>Zygosaccharomyces</taxon>
    </lineage>
</organism>
<protein>
    <submittedName>
        <fullName evidence="1">Uncharacterized protein</fullName>
    </submittedName>
</protein>
<dbReference type="AlphaFoldDB" id="A0A1Q3ABP5"/>
<dbReference type="InterPro" id="IPR008897">
    <property type="entry name" value="Rep_fungi"/>
</dbReference>
<dbReference type="Proteomes" id="UP000187013">
    <property type="component" value="Unassembled WGS sequence"/>
</dbReference>
<dbReference type="OrthoDB" id="4070285at2759"/>
<comment type="caution">
    <text evidence="1">The sequence shown here is derived from an EMBL/GenBank/DDBJ whole genome shotgun (WGS) entry which is preliminary data.</text>
</comment>
<evidence type="ECO:0000313" key="1">
    <source>
        <dbReference type="EMBL" id="GAV53196.1"/>
    </source>
</evidence>
<dbReference type="Pfam" id="PF05797">
    <property type="entry name" value="Rep_4"/>
    <property type="match status" value="1"/>
</dbReference>
<dbReference type="GO" id="GO:0030541">
    <property type="term" value="P:plasmid partitioning"/>
    <property type="evidence" value="ECO:0007669"/>
    <property type="project" value="InterPro"/>
</dbReference>
<evidence type="ECO:0000313" key="2">
    <source>
        <dbReference type="Proteomes" id="UP000187013"/>
    </source>
</evidence>
<name>A0A1Q3ABP5_ZYGRO</name>
<sequence>MFSGNDASASRVAKDLRMVYDVLMVFPYTIVHKRENKVLLTPRGTIKIRESYQAYPILAIFYVKYLTGKFPYEVIPTDLDWPEPYVILNTILMCLKEPSFFANKDKEYFTKRLHDVVAPELTIPESRQDEILGERRRTHPNAIKKISENFTNSPEVRSRVQKFFEKIA</sequence>
<reference evidence="1 2" key="1">
    <citation type="submission" date="2016-08" db="EMBL/GenBank/DDBJ databases">
        <title>Draft genome sequence of allopolyploid Zygosaccharomyces rouxii.</title>
        <authorList>
            <person name="Watanabe J."/>
            <person name="Uehara K."/>
            <person name="Mogi Y."/>
            <person name="Tsukioka Y."/>
        </authorList>
    </citation>
    <scope>NUCLEOTIDE SEQUENCE [LARGE SCALE GENOMIC DNA]</scope>
    <source>
        <strain evidence="1 2">NBRC 110957</strain>
    </source>
</reference>
<gene>
    <name evidence="1" type="ORF">ZYGR_0AI04790</name>
</gene>
<accession>A0A1Q3ABP5</accession>
<proteinExistence type="predicted"/>